<keyword evidence="2 4" id="KW-0378">Hydrolase</keyword>
<dbReference type="Pfam" id="PF12146">
    <property type="entry name" value="Hydrolase_4"/>
    <property type="match status" value="1"/>
</dbReference>
<proteinExistence type="inferred from homology"/>
<dbReference type="InterPro" id="IPR029058">
    <property type="entry name" value="AB_hydrolase_fold"/>
</dbReference>
<dbReference type="EMBL" id="CP092488">
    <property type="protein sequence ID" value="UMB70334.1"/>
    <property type="molecule type" value="Genomic_DNA"/>
</dbReference>
<dbReference type="Gene3D" id="3.40.50.1820">
    <property type="entry name" value="alpha/beta hydrolase"/>
    <property type="match status" value="1"/>
</dbReference>
<sequence length="258" mass="28333">MRGDGTWFGLTYADGLAPYAEALASAGVAVFAYDHRYLGASDGEPRQRIRVSEQLADRRAAIAFVRSLDVVDPDKVIVWAYSLSGGTAVDAIAADNRIAGAILLCPFTDGLWRIRRSAMTQPLNMLWTAKQAARDATIPVTAEPGSRGGMTFPGEHTGFTRSTGPHWRNEVHAGLALPLPFWRPVTKARKIHCPTLIQVGLRDVSVSNKAIDRIASKAPNVVLKRYDVDHFEPLYSHDREQIAADQVEWLKAWRSAGS</sequence>
<feature type="domain" description="Serine aminopeptidase S33" evidence="3">
    <location>
        <begin position="16"/>
        <end position="225"/>
    </location>
</feature>
<comment type="similarity">
    <text evidence="1">Belongs to the AB hydrolase superfamily.</text>
</comment>
<dbReference type="PANTHER" id="PTHR22946:SF9">
    <property type="entry name" value="POLYKETIDE TRANSFERASE AF380"/>
    <property type="match status" value="1"/>
</dbReference>
<dbReference type="RefSeq" id="WP_240262060.1">
    <property type="nucleotide sequence ID" value="NZ_CP092488.2"/>
</dbReference>
<accession>A0ABY3VLN2</accession>
<organism evidence="4 5">
    <name type="scientific">Mycobacterium paraterrae</name>
    <dbReference type="NCBI Taxonomy" id="577492"/>
    <lineage>
        <taxon>Bacteria</taxon>
        <taxon>Bacillati</taxon>
        <taxon>Actinomycetota</taxon>
        <taxon>Actinomycetes</taxon>
        <taxon>Mycobacteriales</taxon>
        <taxon>Mycobacteriaceae</taxon>
        <taxon>Mycobacterium</taxon>
    </lineage>
</organism>
<keyword evidence="5" id="KW-1185">Reference proteome</keyword>
<name>A0ABY3VLN2_9MYCO</name>
<dbReference type="SUPFAM" id="SSF53474">
    <property type="entry name" value="alpha/beta-Hydrolases"/>
    <property type="match status" value="1"/>
</dbReference>
<gene>
    <name evidence="4" type="ORF">MKK62_03055</name>
</gene>
<reference evidence="4" key="1">
    <citation type="submission" date="2022-08" db="EMBL/GenBank/DDBJ databases">
        <title>Whole genome sequencing of non-tuberculosis mycobacteria type-strains.</title>
        <authorList>
            <person name="Igarashi Y."/>
            <person name="Osugi A."/>
            <person name="Mitarai S."/>
        </authorList>
    </citation>
    <scope>NUCLEOTIDE SEQUENCE</scope>
    <source>
        <strain evidence="4">DSM 45127</strain>
    </source>
</reference>
<dbReference type="PANTHER" id="PTHR22946">
    <property type="entry name" value="DIENELACTONE HYDROLASE DOMAIN-CONTAINING PROTEIN-RELATED"/>
    <property type="match status" value="1"/>
</dbReference>
<dbReference type="Proteomes" id="UP001055336">
    <property type="component" value="Chromosome"/>
</dbReference>
<protein>
    <submittedName>
        <fullName evidence="4">Alpha/beta fold hydrolase</fullName>
    </submittedName>
</protein>
<evidence type="ECO:0000256" key="2">
    <source>
        <dbReference type="ARBA" id="ARBA00022801"/>
    </source>
</evidence>
<dbReference type="InterPro" id="IPR050261">
    <property type="entry name" value="FrsA_esterase"/>
</dbReference>
<dbReference type="InterPro" id="IPR022742">
    <property type="entry name" value="Hydrolase_4"/>
</dbReference>
<evidence type="ECO:0000313" key="5">
    <source>
        <dbReference type="Proteomes" id="UP001055336"/>
    </source>
</evidence>
<evidence type="ECO:0000313" key="4">
    <source>
        <dbReference type="EMBL" id="UMB70334.1"/>
    </source>
</evidence>
<evidence type="ECO:0000256" key="1">
    <source>
        <dbReference type="ARBA" id="ARBA00008645"/>
    </source>
</evidence>
<dbReference type="GO" id="GO:0016787">
    <property type="term" value="F:hydrolase activity"/>
    <property type="evidence" value="ECO:0007669"/>
    <property type="project" value="UniProtKB-KW"/>
</dbReference>
<evidence type="ECO:0000259" key="3">
    <source>
        <dbReference type="Pfam" id="PF12146"/>
    </source>
</evidence>